<evidence type="ECO:0000259" key="1">
    <source>
        <dbReference type="Pfam" id="PF18545"/>
    </source>
</evidence>
<organism evidence="2 3">
    <name type="scientific">Halorussus limi</name>
    <dbReference type="NCBI Taxonomy" id="2938695"/>
    <lineage>
        <taxon>Archaea</taxon>
        <taxon>Methanobacteriati</taxon>
        <taxon>Methanobacteriota</taxon>
        <taxon>Stenosarchaea group</taxon>
        <taxon>Halobacteria</taxon>
        <taxon>Halobacteriales</taxon>
        <taxon>Haladaptataceae</taxon>
        <taxon>Halorussus</taxon>
    </lineage>
</organism>
<gene>
    <name evidence="2" type="ORF">M0R89_01580</name>
</gene>
<dbReference type="InterPro" id="IPR040624">
    <property type="entry name" value="HalOD1"/>
</dbReference>
<name>A0A8U0HV36_9EURY</name>
<dbReference type="RefSeq" id="WP_248650820.1">
    <property type="nucleotide sequence ID" value="NZ_CP096659.1"/>
</dbReference>
<dbReference type="Proteomes" id="UP000830729">
    <property type="component" value="Chromosome"/>
</dbReference>
<reference evidence="2 3" key="1">
    <citation type="submission" date="2022-04" db="EMBL/GenBank/DDBJ databases">
        <title>Diverse halophilic archaea isolated from saline environments.</title>
        <authorList>
            <person name="Cui H.-L."/>
        </authorList>
    </citation>
    <scope>NUCLEOTIDE SEQUENCE [LARGE SCALE GENOMIC DNA]</scope>
    <source>
        <strain evidence="2 3">XZYJT49</strain>
    </source>
</reference>
<sequence length="102" mass="11367">MSKTETHTVDAVEYESETPLRVQADWSGSETLDSAVTGAISRATGVSVTELAPLYEYMDPDALHEFVASMRDRETETSISFRYEGHDVTVRADGEILVWPVR</sequence>
<evidence type="ECO:0000313" key="2">
    <source>
        <dbReference type="EMBL" id="UPV74777.1"/>
    </source>
</evidence>
<dbReference type="AlphaFoldDB" id="A0A8U0HV36"/>
<keyword evidence="3" id="KW-1185">Reference proteome</keyword>
<dbReference type="KEGG" id="halx:M0R89_01580"/>
<proteinExistence type="predicted"/>
<dbReference type="EMBL" id="CP096659">
    <property type="protein sequence ID" value="UPV74777.1"/>
    <property type="molecule type" value="Genomic_DNA"/>
</dbReference>
<protein>
    <recommendedName>
        <fullName evidence="1">Halobacterial output domain-containing protein</fullName>
    </recommendedName>
</protein>
<accession>A0A8U0HV36</accession>
<evidence type="ECO:0000313" key="3">
    <source>
        <dbReference type="Proteomes" id="UP000830729"/>
    </source>
</evidence>
<feature type="domain" description="Halobacterial output" evidence="1">
    <location>
        <begin position="29"/>
        <end position="98"/>
    </location>
</feature>
<dbReference type="Pfam" id="PF18545">
    <property type="entry name" value="HalOD1"/>
    <property type="match status" value="1"/>
</dbReference>
<dbReference type="GeneID" id="72183849"/>